<evidence type="ECO:0000256" key="9">
    <source>
        <dbReference type="ARBA" id="ARBA00022692"/>
    </source>
</evidence>
<dbReference type="PROSITE" id="PS51828">
    <property type="entry name" value="PTX_2"/>
    <property type="match status" value="1"/>
</dbReference>
<evidence type="ECO:0000256" key="2">
    <source>
        <dbReference type="ARBA" id="ARBA00004498"/>
    </source>
</evidence>
<sequence>MGGCVFHVIFLVLLLGAGLTYGWNFDVFRTLEKRPTRRSYQHHYRRLTPARPKQHAVAGQRVYNNFNPGFNLFGLRPQFKHVPFTYLGTHRPPFPPRFGILPSTAAPQVPTIPVRAFPVGPVQVRDMSSVNVECGEARMTVTAKLDLFMNGVPIDPESLTLGDAVKCKHSSVDEVGGVVIFDVRLQDCGSSLTMTEDSMVYSNTLHHGVPPSSSSVIVRSSEAVVPIECTYDRRANVSSNAIVPTWASFTSTKSAENVLDFRLDIMTDDWSAPRTSNLFYLDEVINIEASVDTQNHLPMRLFIDSCVATLSSDVKSKPRYMIVDHNGCLMDGTQAGSSASFRYSDQDPGKLQFSIQAFLFFKEMHSSIFITCWMKVTSLNQTSDPLNKACSFSKDSNQWTSVDDDNSVCACCAVELCPAPDARRRYSPSTFHRRFRRGRAAPDYRHAVGTEGDVTIGPLVVADRAMFLSKAGTFPSFTIEQGSSDFFSAVFAAVSAIACSGVLAVLILYKKRDKASAIPLSFLTDLTGKAFSFPYSSSFGSVNTASDQRNSLKNFTLCFQYQPSAGSINPLFYLYPTNGSCSFSLSRNYDRQYRLYVCGNTLSFCCSSVFQDFPGWVRVCVTWDSRTRVAQLWENGKGSVRKGLDRPIWLSEEGTPNVVLNSGSSPFQISDINLWDRELPPWEIMAHGKMHVYIAVLLCILWAARCSSYRSYFEDTKEVFHKQRPKAAVFYERLSTKYLQNGASPDPARYRSAGWGVSSLATVKVRCGQASMAINISADLFSNGRRVSGGDIRLGRDPAASGTCRPAVNIVASAYYLIDTALHACGSSLLMTSDKLVYTNVLVYSPAPSANGVIVRTNGAVIPIECHYRRKHNVSSQAVKPTWIPFSSTQSAGNILEFSLRLMSDDWVTPRISNAFYLSDPVRIEGSVSTQNHLPMRLFIDRCVATLRPEQDSSPRYAIIDYNGCLVDGSSPDSSAGFRSPRIQQEKLQFSVPAFRFQREASSLIYLTCHLRVTAVDASPDSASKACSFNKAVNSWSAVEGSPGVCACCQTWSCPSSRARVRRDLQPVLELTEADATLGPLVIQDSFPAEVIWESFPAEETPGLGDPVFRAEERKGEGSAGSSTVLLGAALLTAVSLLLLLLLHRKHNRVESECL</sequence>
<evidence type="ECO:0000256" key="10">
    <source>
        <dbReference type="ARBA" id="ARBA00022729"/>
    </source>
</evidence>
<keyword evidence="8" id="KW-0165">Cleavage on pair of basic residues</keyword>
<dbReference type="Gene3D" id="2.60.120.200">
    <property type="match status" value="1"/>
</dbReference>
<evidence type="ECO:0000256" key="4">
    <source>
        <dbReference type="ARBA" id="ARBA00017980"/>
    </source>
</evidence>
<evidence type="ECO:0000256" key="13">
    <source>
        <dbReference type="ARBA" id="ARBA00023157"/>
    </source>
</evidence>
<name>A0ABR0YZS1_HUSHU</name>
<dbReference type="Pfam" id="PF23344">
    <property type="entry name" value="ZP-N"/>
    <property type="match status" value="2"/>
</dbReference>
<feature type="domain" description="ZP" evidence="19">
    <location>
        <begin position="766"/>
        <end position="1034"/>
    </location>
</feature>
<comment type="similarity">
    <text evidence="3">Belongs to the ZP domain family. ZPC subfamily.</text>
</comment>
<dbReference type="InterPro" id="IPR055356">
    <property type="entry name" value="ZP-N"/>
</dbReference>
<evidence type="ECO:0000256" key="16">
    <source>
        <dbReference type="PROSITE-ProRule" id="PRU01172"/>
    </source>
</evidence>
<feature type="domain" description="Pentraxin (PTX)" evidence="20">
    <location>
        <begin position="527"/>
        <end position="721"/>
    </location>
</feature>
<feature type="domain" description="ZP" evidence="19">
    <location>
        <begin position="133"/>
        <end position="397"/>
    </location>
</feature>
<keyword evidence="7" id="KW-0272">Extracellular matrix</keyword>
<evidence type="ECO:0000313" key="21">
    <source>
        <dbReference type="EMBL" id="KAK6478083.1"/>
    </source>
</evidence>
<keyword evidence="13" id="KW-1015">Disulfide bond</keyword>
<dbReference type="PRINTS" id="PR00023">
    <property type="entry name" value="ZPELLUCIDA"/>
</dbReference>
<dbReference type="InterPro" id="IPR001759">
    <property type="entry name" value="PTX_dom"/>
</dbReference>
<dbReference type="Pfam" id="PF00354">
    <property type="entry name" value="Pentaxin"/>
    <property type="match status" value="1"/>
</dbReference>
<dbReference type="PANTHER" id="PTHR11576:SF2">
    <property type="entry name" value="ZONA PELLUCIDA SPERM-BINDING PROTEIN 3"/>
    <property type="match status" value="1"/>
</dbReference>
<dbReference type="SMART" id="SM00241">
    <property type="entry name" value="ZP"/>
    <property type="match status" value="2"/>
</dbReference>
<dbReference type="Gene3D" id="2.60.40.4100">
    <property type="entry name" value="Zona pellucida, ZP-C domain"/>
    <property type="match status" value="2"/>
</dbReference>
<dbReference type="SMART" id="SM00159">
    <property type="entry name" value="PTX"/>
    <property type="match status" value="1"/>
</dbReference>
<evidence type="ECO:0000256" key="14">
    <source>
        <dbReference type="ARBA" id="ARBA00023180"/>
    </source>
</evidence>
<evidence type="ECO:0000256" key="7">
    <source>
        <dbReference type="ARBA" id="ARBA00022530"/>
    </source>
</evidence>
<comment type="caution">
    <text evidence="16">Lacks conserved residue(s) required for the propagation of feature annotation.</text>
</comment>
<dbReference type="InterPro" id="IPR017977">
    <property type="entry name" value="ZP_dom_CS"/>
</dbReference>
<dbReference type="InterPro" id="IPR013320">
    <property type="entry name" value="ConA-like_dom_sf"/>
</dbReference>
<keyword evidence="12 17" id="KW-0472">Membrane</keyword>
<evidence type="ECO:0000313" key="22">
    <source>
        <dbReference type="Proteomes" id="UP001369086"/>
    </source>
</evidence>
<comment type="caution">
    <text evidence="21">The sequence shown here is derived from an EMBL/GenBank/DDBJ whole genome shotgun (WGS) entry which is preliminary data.</text>
</comment>
<keyword evidence="9 17" id="KW-0812">Transmembrane</keyword>
<comment type="subcellular location">
    <subcellularLocation>
        <location evidence="1">Cell membrane</location>
        <topology evidence="1">Single-pass type I membrane protein</topology>
    </subcellularLocation>
    <subcellularLocation>
        <location evidence="2">Secreted</location>
        <location evidence="2">Extracellular space</location>
        <location evidence="2">Extracellular matrix</location>
    </subcellularLocation>
</comment>
<dbReference type="InterPro" id="IPR055355">
    <property type="entry name" value="ZP-C"/>
</dbReference>
<protein>
    <recommendedName>
        <fullName evidence="4">Zona pellucida sperm-binding protein 3</fullName>
    </recommendedName>
    <alternativeName>
        <fullName evidence="15">Zona pellucida glycoprotein 3</fullName>
    </alternativeName>
</protein>
<keyword evidence="10 18" id="KW-0732">Signal</keyword>
<evidence type="ECO:0000259" key="20">
    <source>
        <dbReference type="PROSITE" id="PS51828"/>
    </source>
</evidence>
<evidence type="ECO:0000256" key="15">
    <source>
        <dbReference type="ARBA" id="ARBA00030824"/>
    </source>
</evidence>
<evidence type="ECO:0000256" key="5">
    <source>
        <dbReference type="ARBA" id="ARBA00022475"/>
    </source>
</evidence>
<dbReference type="PANTHER" id="PTHR11576">
    <property type="entry name" value="ZONA PELLUCIDA SPERM-BINDING PROTEIN 3"/>
    <property type="match status" value="1"/>
</dbReference>
<feature type="transmembrane region" description="Helical" evidence="17">
    <location>
        <begin position="1124"/>
        <end position="1143"/>
    </location>
</feature>
<dbReference type="InterPro" id="IPR001507">
    <property type="entry name" value="ZP_dom"/>
</dbReference>
<keyword evidence="14" id="KW-0325">Glycoprotein</keyword>
<feature type="signal peptide" evidence="18">
    <location>
        <begin position="1"/>
        <end position="22"/>
    </location>
</feature>
<dbReference type="SUPFAM" id="SSF49899">
    <property type="entry name" value="Concanavalin A-like lectins/glucanases"/>
    <property type="match status" value="1"/>
</dbReference>
<evidence type="ECO:0000256" key="11">
    <source>
        <dbReference type="ARBA" id="ARBA00022989"/>
    </source>
</evidence>
<keyword evidence="22" id="KW-1185">Reference proteome</keyword>
<evidence type="ECO:0000256" key="12">
    <source>
        <dbReference type="ARBA" id="ARBA00023136"/>
    </source>
</evidence>
<organism evidence="21 22">
    <name type="scientific">Huso huso</name>
    <name type="common">Beluga</name>
    <name type="synonym">Acipenser huso</name>
    <dbReference type="NCBI Taxonomy" id="61971"/>
    <lineage>
        <taxon>Eukaryota</taxon>
        <taxon>Metazoa</taxon>
        <taxon>Chordata</taxon>
        <taxon>Craniata</taxon>
        <taxon>Vertebrata</taxon>
        <taxon>Euteleostomi</taxon>
        <taxon>Actinopterygii</taxon>
        <taxon>Chondrostei</taxon>
        <taxon>Acipenseriformes</taxon>
        <taxon>Acipenseridae</taxon>
        <taxon>Huso</taxon>
    </lineage>
</organism>
<dbReference type="Proteomes" id="UP001369086">
    <property type="component" value="Unassembled WGS sequence"/>
</dbReference>
<dbReference type="Gene3D" id="2.60.40.3210">
    <property type="entry name" value="Zona pellucida, ZP-N domain"/>
    <property type="match status" value="2"/>
</dbReference>
<dbReference type="InterPro" id="IPR048290">
    <property type="entry name" value="ZP_chr"/>
</dbReference>
<dbReference type="EMBL" id="JAHFZB010000020">
    <property type="protein sequence ID" value="KAK6478083.1"/>
    <property type="molecule type" value="Genomic_DNA"/>
</dbReference>
<accession>A0ABR0YZS1</accession>
<gene>
    <name evidence="21" type="ORF">HHUSO_G21799</name>
</gene>
<feature type="chain" id="PRO_5045715195" description="Zona pellucida sperm-binding protein 3" evidence="18">
    <location>
        <begin position="23"/>
        <end position="1155"/>
    </location>
</feature>
<evidence type="ECO:0000256" key="17">
    <source>
        <dbReference type="SAM" id="Phobius"/>
    </source>
</evidence>
<keyword evidence="5" id="KW-1003">Cell membrane</keyword>
<dbReference type="InterPro" id="IPR042235">
    <property type="entry name" value="ZP-C_dom"/>
</dbReference>
<feature type="transmembrane region" description="Helical" evidence="17">
    <location>
        <begin position="486"/>
        <end position="509"/>
    </location>
</feature>
<evidence type="ECO:0000256" key="18">
    <source>
        <dbReference type="SAM" id="SignalP"/>
    </source>
</evidence>
<keyword evidence="11 17" id="KW-1133">Transmembrane helix</keyword>
<evidence type="ECO:0000256" key="6">
    <source>
        <dbReference type="ARBA" id="ARBA00022525"/>
    </source>
</evidence>
<proteinExistence type="inferred from homology"/>
<keyword evidence="6" id="KW-0964">Secreted</keyword>
<dbReference type="Pfam" id="PF00100">
    <property type="entry name" value="Zona_pellucida"/>
    <property type="match status" value="2"/>
</dbReference>
<evidence type="ECO:0000259" key="19">
    <source>
        <dbReference type="PROSITE" id="PS51034"/>
    </source>
</evidence>
<evidence type="ECO:0000256" key="3">
    <source>
        <dbReference type="ARBA" id="ARBA00006735"/>
    </source>
</evidence>
<evidence type="ECO:0000256" key="1">
    <source>
        <dbReference type="ARBA" id="ARBA00004251"/>
    </source>
</evidence>
<dbReference type="PROSITE" id="PS00682">
    <property type="entry name" value="ZP_1"/>
    <property type="match status" value="1"/>
</dbReference>
<evidence type="ECO:0000256" key="8">
    <source>
        <dbReference type="ARBA" id="ARBA00022685"/>
    </source>
</evidence>
<dbReference type="PROSITE" id="PS51034">
    <property type="entry name" value="ZP_2"/>
    <property type="match status" value="2"/>
</dbReference>
<reference evidence="21 22" key="1">
    <citation type="submission" date="2021-05" db="EMBL/GenBank/DDBJ databases">
        <authorList>
            <person name="Zahm M."/>
            <person name="Klopp C."/>
            <person name="Cabau C."/>
            <person name="Kuhl H."/>
            <person name="Suciu R."/>
            <person name="Ciorpac M."/>
            <person name="Holostenco D."/>
            <person name="Gessner J."/>
            <person name="Wuertz S."/>
            <person name="Hohne C."/>
            <person name="Stock M."/>
            <person name="Gislard M."/>
            <person name="Lluch J."/>
            <person name="Milhes M."/>
            <person name="Lampietro C."/>
            <person name="Lopez Roques C."/>
            <person name="Donnadieu C."/>
            <person name="Du K."/>
            <person name="Schartl M."/>
            <person name="Guiguen Y."/>
        </authorList>
    </citation>
    <scope>NUCLEOTIDE SEQUENCE [LARGE SCALE GENOMIC DNA]</scope>
    <source>
        <strain evidence="21">Hh-F2</strain>
        <tissue evidence="21">Blood</tissue>
    </source>
</reference>